<evidence type="ECO:0000313" key="1">
    <source>
        <dbReference type="EMBL" id="KAA8889441.1"/>
    </source>
</evidence>
<evidence type="ECO:0008006" key="3">
    <source>
        <dbReference type="Google" id="ProtNLM"/>
    </source>
</evidence>
<dbReference type="Proteomes" id="UP000323876">
    <property type="component" value="Unassembled WGS sequence"/>
</dbReference>
<sequence>MKQSDLSMRHVLEDIASMDELPVYSPVPMRVHPVGIEAADAFSVEWILRHGMAEPNSRDTRANMGLFVAPGYPPAASAESVKAITCYFQWGLLWDDYLETLMPDLSKVVLAASEANRVFLCPSEDPIPADDVWLNSLRDLRNMLDDCLTQAGTQLVLPEHLVWVGGEVWKCALQLRPELPDVDEFLRMRWFKSGPGILAAMTGPACGYTLTAEEYHMPLMRAFTRAVYAPLYLYNDVLSMAKELPKGQSDMNIVSALARTHDLSPAEAFTETFKLIERMMMVIEPLQRKLLQHPSPAVVQYAKDLPLWMPATLAFTSTSARYLETVGSDGVEPLRLPKITFVDTPIYWDPTDHTPPPYPEISWWWSLLDD</sequence>
<dbReference type="Pfam" id="PF19086">
    <property type="entry name" value="Terpene_syn_C_2"/>
    <property type="match status" value="1"/>
</dbReference>
<dbReference type="RefSeq" id="WP_150401714.1">
    <property type="nucleotide sequence ID" value="NZ_VXLC01000003.1"/>
</dbReference>
<dbReference type="SUPFAM" id="SSF48576">
    <property type="entry name" value="Terpenoid synthases"/>
    <property type="match status" value="1"/>
</dbReference>
<organism evidence="1 2">
    <name type="scientific">Nocardia colli</name>
    <dbReference type="NCBI Taxonomy" id="2545717"/>
    <lineage>
        <taxon>Bacteria</taxon>
        <taxon>Bacillati</taxon>
        <taxon>Actinomycetota</taxon>
        <taxon>Actinomycetes</taxon>
        <taxon>Mycobacteriales</taxon>
        <taxon>Nocardiaceae</taxon>
        <taxon>Nocardia</taxon>
    </lineage>
</organism>
<comment type="caution">
    <text evidence="1">The sequence shown here is derived from an EMBL/GenBank/DDBJ whole genome shotgun (WGS) entry which is preliminary data.</text>
</comment>
<name>A0A5N0EPP2_9NOCA</name>
<accession>A0A5N0EPP2</accession>
<dbReference type="Gene3D" id="1.10.600.10">
    <property type="entry name" value="Farnesyl Diphosphate Synthase"/>
    <property type="match status" value="1"/>
</dbReference>
<dbReference type="InterPro" id="IPR008949">
    <property type="entry name" value="Isoprenoid_synthase_dom_sf"/>
</dbReference>
<dbReference type="EMBL" id="VXLC01000003">
    <property type="protein sequence ID" value="KAA8889441.1"/>
    <property type="molecule type" value="Genomic_DNA"/>
</dbReference>
<dbReference type="AlphaFoldDB" id="A0A5N0EPP2"/>
<evidence type="ECO:0000313" key="2">
    <source>
        <dbReference type="Proteomes" id="UP000323876"/>
    </source>
</evidence>
<dbReference type="OrthoDB" id="2989600at2"/>
<keyword evidence="2" id="KW-1185">Reference proteome</keyword>
<reference evidence="1 2" key="1">
    <citation type="submission" date="2019-09" db="EMBL/GenBank/DDBJ databases">
        <authorList>
            <person name="Wang X."/>
        </authorList>
    </citation>
    <scope>NUCLEOTIDE SEQUENCE [LARGE SCALE GENOMIC DNA]</scope>
    <source>
        <strain evidence="1 2">CICC 11023</strain>
    </source>
</reference>
<gene>
    <name evidence="1" type="ORF">F3087_10980</name>
</gene>
<protein>
    <recommendedName>
        <fullName evidence="3">Terpene synthase</fullName>
    </recommendedName>
</protein>
<proteinExistence type="predicted"/>